<feature type="transmembrane region" description="Helical" evidence="1">
    <location>
        <begin position="76"/>
        <end position="95"/>
    </location>
</feature>
<evidence type="ECO:0008006" key="4">
    <source>
        <dbReference type="Google" id="ProtNLM"/>
    </source>
</evidence>
<gene>
    <name evidence="2" type="ORF">DW084_05545</name>
</gene>
<protein>
    <recommendedName>
        <fullName evidence="4">FtsX-like permease family protein</fullName>
    </recommendedName>
</protein>
<dbReference type="AlphaFoldDB" id="A0A415EUL4"/>
<sequence>MKTIHFAIASIFYHKKAMVLYTLVSFFAVIGLIVTFALIYSMDQVIAQTRDLLTTEDLQTKVAEEIQPVTTIYHQLFYLIFSAFTLVFIGFQVYYQLSKRSEYTAWLASGATTRQWVAMQLLEMLLPLLAAAVIAFVLLLLFQPYFQRELLSGHIIALDRERASDHFWEAVQSLPGQEFAITIPQNSQILVQNVDLNSTTWLAILFESTRHTLIVLLTAVTSFTGLIASGHSLYWRKKQWKNQLS</sequence>
<comment type="caution">
    <text evidence="2">The sequence shown here is derived from an EMBL/GenBank/DDBJ whole genome shotgun (WGS) entry which is preliminary data.</text>
</comment>
<proteinExistence type="predicted"/>
<keyword evidence="1" id="KW-1133">Transmembrane helix</keyword>
<feature type="transmembrane region" description="Helical" evidence="1">
    <location>
        <begin position="116"/>
        <end position="142"/>
    </location>
</feature>
<keyword evidence="1" id="KW-0472">Membrane</keyword>
<accession>A0A415EUL4</accession>
<dbReference type="Proteomes" id="UP000286288">
    <property type="component" value="Unassembled WGS sequence"/>
</dbReference>
<name>A0A415EUL4_ENTCA</name>
<dbReference type="RefSeq" id="WP_151195452.1">
    <property type="nucleotide sequence ID" value="NZ_JBPFNC010000001.1"/>
</dbReference>
<reference evidence="2 3" key="1">
    <citation type="submission" date="2018-08" db="EMBL/GenBank/DDBJ databases">
        <title>A genome reference for cultivated species of the human gut microbiota.</title>
        <authorList>
            <person name="Zou Y."/>
            <person name="Xue W."/>
            <person name="Luo G."/>
        </authorList>
    </citation>
    <scope>NUCLEOTIDE SEQUENCE [LARGE SCALE GENOMIC DNA]</scope>
    <source>
        <strain evidence="2 3">AF48-16</strain>
    </source>
</reference>
<evidence type="ECO:0000313" key="3">
    <source>
        <dbReference type="Proteomes" id="UP000286288"/>
    </source>
</evidence>
<organism evidence="2 3">
    <name type="scientific">Enterococcus casseliflavus</name>
    <name type="common">Enterococcus flavescens</name>
    <dbReference type="NCBI Taxonomy" id="37734"/>
    <lineage>
        <taxon>Bacteria</taxon>
        <taxon>Bacillati</taxon>
        <taxon>Bacillota</taxon>
        <taxon>Bacilli</taxon>
        <taxon>Lactobacillales</taxon>
        <taxon>Enterococcaceae</taxon>
        <taxon>Enterococcus</taxon>
    </lineage>
</organism>
<feature type="transmembrane region" description="Helical" evidence="1">
    <location>
        <begin position="213"/>
        <end position="235"/>
    </location>
</feature>
<evidence type="ECO:0000256" key="1">
    <source>
        <dbReference type="SAM" id="Phobius"/>
    </source>
</evidence>
<keyword evidence="1" id="KW-0812">Transmembrane</keyword>
<feature type="transmembrane region" description="Helical" evidence="1">
    <location>
        <begin position="20"/>
        <end position="42"/>
    </location>
</feature>
<evidence type="ECO:0000313" key="2">
    <source>
        <dbReference type="EMBL" id="RHK06976.1"/>
    </source>
</evidence>
<dbReference type="EMBL" id="QRMZ01000006">
    <property type="protein sequence ID" value="RHK06976.1"/>
    <property type="molecule type" value="Genomic_DNA"/>
</dbReference>